<comment type="caution">
    <text evidence="1">The sequence shown here is derived from an EMBL/GenBank/DDBJ whole genome shotgun (WGS) entry which is preliminary data.</text>
</comment>
<sequence>MVHTSTRDTVALMHRTSLTTKVKSYSLMTTYNPPICSPSRLLHSRPLCGLEESYFRTDPGNQDESCSLLLNAAIRIHTKFLFLQGRYFANQYHHIVFLFLKLQDKGHYINRTRLWLQRLPTVYA</sequence>
<accession>A0AAW1N0E2</accession>
<keyword evidence="2" id="KW-1185">Reference proteome</keyword>
<dbReference type="EMBL" id="JASPKY010000027">
    <property type="protein sequence ID" value="KAK9751544.1"/>
    <property type="molecule type" value="Genomic_DNA"/>
</dbReference>
<dbReference type="AlphaFoldDB" id="A0AAW1N0E2"/>
<gene>
    <name evidence="1" type="ORF">QE152_g4897</name>
</gene>
<protein>
    <submittedName>
        <fullName evidence="1">Uncharacterized protein</fullName>
    </submittedName>
</protein>
<name>A0AAW1N0E2_POPJA</name>
<reference evidence="1 2" key="1">
    <citation type="journal article" date="2024" name="BMC Genomics">
        <title>De novo assembly and annotation of Popillia japonica's genome with initial clues to its potential as an invasive pest.</title>
        <authorList>
            <person name="Cucini C."/>
            <person name="Boschi S."/>
            <person name="Funari R."/>
            <person name="Cardaioli E."/>
            <person name="Iannotti N."/>
            <person name="Marturano G."/>
            <person name="Paoli F."/>
            <person name="Bruttini M."/>
            <person name="Carapelli A."/>
            <person name="Frati F."/>
            <person name="Nardi F."/>
        </authorList>
    </citation>
    <scope>NUCLEOTIDE SEQUENCE [LARGE SCALE GENOMIC DNA]</scope>
    <source>
        <strain evidence="1">DMR45628</strain>
    </source>
</reference>
<organism evidence="1 2">
    <name type="scientific">Popillia japonica</name>
    <name type="common">Japanese beetle</name>
    <dbReference type="NCBI Taxonomy" id="7064"/>
    <lineage>
        <taxon>Eukaryota</taxon>
        <taxon>Metazoa</taxon>
        <taxon>Ecdysozoa</taxon>
        <taxon>Arthropoda</taxon>
        <taxon>Hexapoda</taxon>
        <taxon>Insecta</taxon>
        <taxon>Pterygota</taxon>
        <taxon>Neoptera</taxon>
        <taxon>Endopterygota</taxon>
        <taxon>Coleoptera</taxon>
        <taxon>Polyphaga</taxon>
        <taxon>Scarabaeiformia</taxon>
        <taxon>Scarabaeidae</taxon>
        <taxon>Rutelinae</taxon>
        <taxon>Popillia</taxon>
    </lineage>
</organism>
<proteinExistence type="predicted"/>
<evidence type="ECO:0000313" key="1">
    <source>
        <dbReference type="EMBL" id="KAK9751544.1"/>
    </source>
</evidence>
<evidence type="ECO:0000313" key="2">
    <source>
        <dbReference type="Proteomes" id="UP001458880"/>
    </source>
</evidence>
<dbReference type="Proteomes" id="UP001458880">
    <property type="component" value="Unassembled WGS sequence"/>
</dbReference>